<keyword evidence="10" id="KW-1185">Reference proteome</keyword>
<accession>A0ABR4NPV2</accession>
<evidence type="ECO:0000256" key="2">
    <source>
        <dbReference type="ARBA" id="ARBA00009530"/>
    </source>
</evidence>
<dbReference type="Proteomes" id="UP001623330">
    <property type="component" value="Unassembled WGS sequence"/>
</dbReference>
<evidence type="ECO:0000256" key="5">
    <source>
        <dbReference type="ARBA" id="ARBA00023136"/>
    </source>
</evidence>
<feature type="transmembrane region" description="Helical" evidence="7">
    <location>
        <begin position="33"/>
        <end position="56"/>
    </location>
</feature>
<feature type="signal peptide" evidence="8">
    <location>
        <begin position="1"/>
        <end position="23"/>
    </location>
</feature>
<reference evidence="9 10" key="1">
    <citation type="submission" date="2024-05" db="EMBL/GenBank/DDBJ databases">
        <title>Long read based assembly of the Candida bracarensis genome reveals expanded adhesin content.</title>
        <authorList>
            <person name="Marcet-Houben M."/>
            <person name="Ksiezopolska E."/>
            <person name="Gabaldon T."/>
        </authorList>
    </citation>
    <scope>NUCLEOTIDE SEQUENCE [LARGE SCALE GENOMIC DNA]</scope>
    <source>
        <strain evidence="9 10">CBM6</strain>
    </source>
</reference>
<gene>
    <name evidence="9" type="ORF">RNJ44_01503</name>
</gene>
<feature type="chain" id="PRO_5047050080" evidence="8">
    <location>
        <begin position="24"/>
        <end position="174"/>
    </location>
</feature>
<keyword evidence="8" id="KW-0732">Signal</keyword>
<dbReference type="PANTHER" id="PTHR21659:SF42">
    <property type="entry name" value="UPF0057 MEMBRANE PROTEIN ZK632.10-RELATED"/>
    <property type="match status" value="1"/>
</dbReference>
<sequence length="174" mass="19098">MCCTFTDILLIILAFFLPPVAVGLRSGLASSELWLNVILTIVGGVPGVIHAIYYILKTSSRSESRYDEFSEFYQRGWADRERLISNSPPASTGQDLRPNPLPEAPFKADDILSTPLPPQTSSDQKSKKAKDLEARNPYIPDESTGTSSRGYDIQTPLLDNPDEAVPAPPPYSQS</sequence>
<comment type="subcellular location">
    <subcellularLocation>
        <location evidence="1">Membrane</location>
    </subcellularLocation>
</comment>
<evidence type="ECO:0000256" key="3">
    <source>
        <dbReference type="ARBA" id="ARBA00022692"/>
    </source>
</evidence>
<comment type="caution">
    <text evidence="9">The sequence shown here is derived from an EMBL/GenBank/DDBJ whole genome shotgun (WGS) entry which is preliminary data.</text>
</comment>
<dbReference type="PROSITE" id="PS01309">
    <property type="entry name" value="UPF0057"/>
    <property type="match status" value="1"/>
</dbReference>
<dbReference type="EMBL" id="JBEVYD010000010">
    <property type="protein sequence ID" value="KAL3230140.1"/>
    <property type="molecule type" value="Genomic_DNA"/>
</dbReference>
<evidence type="ECO:0000256" key="8">
    <source>
        <dbReference type="SAM" id="SignalP"/>
    </source>
</evidence>
<keyword evidence="4 7" id="KW-1133">Transmembrane helix</keyword>
<feature type="region of interest" description="Disordered" evidence="6">
    <location>
        <begin position="83"/>
        <end position="174"/>
    </location>
</feature>
<organism evidence="9 10">
    <name type="scientific">Nakaseomyces bracarensis</name>
    <dbReference type="NCBI Taxonomy" id="273131"/>
    <lineage>
        <taxon>Eukaryota</taxon>
        <taxon>Fungi</taxon>
        <taxon>Dikarya</taxon>
        <taxon>Ascomycota</taxon>
        <taxon>Saccharomycotina</taxon>
        <taxon>Saccharomycetes</taxon>
        <taxon>Saccharomycetales</taxon>
        <taxon>Saccharomycetaceae</taxon>
        <taxon>Nakaseomyces</taxon>
    </lineage>
</organism>
<dbReference type="InterPro" id="IPR000612">
    <property type="entry name" value="PMP3"/>
</dbReference>
<keyword evidence="5 7" id="KW-0472">Membrane</keyword>
<protein>
    <submittedName>
        <fullName evidence="9">Protein SNA4</fullName>
    </submittedName>
</protein>
<dbReference type="Pfam" id="PF01679">
    <property type="entry name" value="Pmp3"/>
    <property type="match status" value="1"/>
</dbReference>
<evidence type="ECO:0000313" key="10">
    <source>
        <dbReference type="Proteomes" id="UP001623330"/>
    </source>
</evidence>
<evidence type="ECO:0000256" key="6">
    <source>
        <dbReference type="SAM" id="MobiDB-lite"/>
    </source>
</evidence>
<feature type="compositionally biased region" description="Basic and acidic residues" evidence="6">
    <location>
        <begin position="124"/>
        <end position="134"/>
    </location>
</feature>
<evidence type="ECO:0000256" key="4">
    <source>
        <dbReference type="ARBA" id="ARBA00022989"/>
    </source>
</evidence>
<keyword evidence="3 7" id="KW-0812">Transmembrane</keyword>
<evidence type="ECO:0000256" key="7">
    <source>
        <dbReference type="SAM" id="Phobius"/>
    </source>
</evidence>
<comment type="similarity">
    <text evidence="2">Belongs to the UPF0057 (PMP3) family.</text>
</comment>
<evidence type="ECO:0000256" key="1">
    <source>
        <dbReference type="ARBA" id="ARBA00004370"/>
    </source>
</evidence>
<dbReference type="PANTHER" id="PTHR21659">
    <property type="entry name" value="HYDROPHOBIC PROTEIN RCI2 LOW TEMPERATURE AND SALT RESPONSIVE PROTEIN LTI6 -RELATED"/>
    <property type="match status" value="1"/>
</dbReference>
<feature type="compositionally biased region" description="Polar residues" evidence="6">
    <location>
        <begin position="84"/>
        <end position="94"/>
    </location>
</feature>
<proteinExistence type="inferred from homology"/>
<name>A0ABR4NPV2_9SACH</name>
<evidence type="ECO:0000313" key="9">
    <source>
        <dbReference type="EMBL" id="KAL3230140.1"/>
    </source>
</evidence>